<keyword evidence="3" id="KW-0067">ATP-binding</keyword>
<dbReference type="InterPro" id="IPR036390">
    <property type="entry name" value="WH_DNA-bd_sf"/>
</dbReference>
<organism evidence="5 6">
    <name type="scientific">Mannheimia haemolytica</name>
    <name type="common">Pasteurella haemolytica</name>
    <dbReference type="NCBI Taxonomy" id="75985"/>
    <lineage>
        <taxon>Bacteria</taxon>
        <taxon>Pseudomonadati</taxon>
        <taxon>Pseudomonadota</taxon>
        <taxon>Gammaproteobacteria</taxon>
        <taxon>Pasteurellales</taxon>
        <taxon>Pasteurellaceae</taxon>
        <taxon>Mannheimia</taxon>
    </lineage>
</organism>
<dbReference type="EMBL" id="UGPN01000002">
    <property type="protein sequence ID" value="STY59081.1"/>
    <property type="molecule type" value="Genomic_DNA"/>
</dbReference>
<dbReference type="SUPFAM" id="SSF46785">
    <property type="entry name" value="Winged helix' DNA-binding domain"/>
    <property type="match status" value="1"/>
</dbReference>
<proteinExistence type="predicted"/>
<dbReference type="Pfam" id="PF08706">
    <property type="entry name" value="D5_N"/>
    <property type="match status" value="1"/>
</dbReference>
<sequence>MTKLAKAPFVDKQPKGKPYEAYIIAGSNAWDKTKQQTVLEWTKAESGYQPIILGSKQLQEIDRLKLAVEVGKVSIFCAGKLTEAEKSAICQNLAKYSTAGTVAFYDEALQLEENASGYITRLRAESGRGAEEIEEDFEERFNTLGDNGKVAEFLKWYEKPLQRHAQSGEFYQFNGKKWEALEDDLLGREIRNFFIAKGIKKYSAIRIKKMIDLFKYELEPTAKHNPHLLAFNNGILDKRSLKFTAHTSKAFITSFINADYSEQEQPTPNFDKWLKFVSNGNLERAKTILAGLFMVLTNADKWQLFIEVTGAGGTGKSTYTEIAKLLAGENNHVGITLKALDDEVKRCIIIDKTFIISGEQPKYTGDGATIRAITGGDDIFFNPKHKKPFSQKVNAVFMTTNNTPILFTENSGGTERRRVIFKFDRIVPIEERDFNLIDKIQAETGGIIRLLFDTFPEPLEAKALLERQRVSQEALAVKMEVNHVLEFAQEFEIMPTLTGLAMGSSLNNGTRDSAIYPAYIYFCQLNDIEPINRRTFTRAFKQALKELDKGEYQTRESNGRTVTNVRYIDKQRTFNKWQG</sequence>
<evidence type="ECO:0000256" key="2">
    <source>
        <dbReference type="ARBA" id="ARBA00022801"/>
    </source>
</evidence>
<dbReference type="InterPro" id="IPR027417">
    <property type="entry name" value="P-loop_NTPase"/>
</dbReference>
<dbReference type="Proteomes" id="UP000254802">
    <property type="component" value="Unassembled WGS sequence"/>
</dbReference>
<dbReference type="SMART" id="SM00885">
    <property type="entry name" value="D5_N"/>
    <property type="match status" value="1"/>
</dbReference>
<dbReference type="GO" id="GO:0016787">
    <property type="term" value="F:hydrolase activity"/>
    <property type="evidence" value="ECO:0007669"/>
    <property type="project" value="UniProtKB-KW"/>
</dbReference>
<dbReference type="InterPro" id="IPR006500">
    <property type="entry name" value="Helicase_put_C_phage/plasmid"/>
</dbReference>
<name>A0A378MS80_MANHA</name>
<dbReference type="InterPro" id="IPR014015">
    <property type="entry name" value="Helicase_SF3_DNA-vir"/>
</dbReference>
<keyword evidence="2" id="KW-0378">Hydrolase</keyword>
<dbReference type="Pfam" id="PF19263">
    <property type="entry name" value="DUF5906"/>
    <property type="match status" value="1"/>
</dbReference>
<gene>
    <name evidence="5" type="ORF">NCTC10638_00229</name>
</gene>
<evidence type="ECO:0000313" key="5">
    <source>
        <dbReference type="EMBL" id="STY59081.1"/>
    </source>
</evidence>
<feature type="domain" description="SF3 helicase" evidence="4">
    <location>
        <begin position="283"/>
        <end position="436"/>
    </location>
</feature>
<evidence type="ECO:0000256" key="3">
    <source>
        <dbReference type="ARBA" id="ARBA00022840"/>
    </source>
</evidence>
<evidence type="ECO:0000256" key="1">
    <source>
        <dbReference type="ARBA" id="ARBA00022741"/>
    </source>
</evidence>
<dbReference type="InterPro" id="IPR045455">
    <property type="entry name" value="NrS-1_pol-like_helicase"/>
</dbReference>
<dbReference type="Gene3D" id="1.10.10.10">
    <property type="entry name" value="Winged helix-like DNA-binding domain superfamily/Winged helix DNA-binding domain"/>
    <property type="match status" value="1"/>
</dbReference>
<evidence type="ECO:0000259" key="4">
    <source>
        <dbReference type="PROSITE" id="PS51206"/>
    </source>
</evidence>
<dbReference type="NCBIfam" id="TIGR01613">
    <property type="entry name" value="primase_Cterm"/>
    <property type="match status" value="1"/>
</dbReference>
<dbReference type="PANTHER" id="PTHR35372:SF2">
    <property type="entry name" value="SF3 HELICASE DOMAIN-CONTAINING PROTEIN"/>
    <property type="match status" value="1"/>
</dbReference>
<dbReference type="SUPFAM" id="SSF52540">
    <property type="entry name" value="P-loop containing nucleoside triphosphate hydrolases"/>
    <property type="match status" value="1"/>
</dbReference>
<reference evidence="5 6" key="1">
    <citation type="submission" date="2018-06" db="EMBL/GenBank/DDBJ databases">
        <authorList>
            <consortium name="Pathogen Informatics"/>
            <person name="Doyle S."/>
        </authorList>
    </citation>
    <scope>NUCLEOTIDE SEQUENCE [LARGE SCALE GENOMIC DNA]</scope>
    <source>
        <strain evidence="5 6">NCTC10638</strain>
    </source>
</reference>
<dbReference type="GO" id="GO:0005524">
    <property type="term" value="F:ATP binding"/>
    <property type="evidence" value="ECO:0007669"/>
    <property type="project" value="UniProtKB-KW"/>
</dbReference>
<dbReference type="Gene3D" id="3.40.50.300">
    <property type="entry name" value="P-loop containing nucleotide triphosphate hydrolases"/>
    <property type="match status" value="1"/>
</dbReference>
<protein>
    <submittedName>
        <fullName evidence="5">Phage/plasmid primase, P4 family, C-terminal domain</fullName>
    </submittedName>
</protein>
<keyword evidence="1" id="KW-0547">Nucleotide-binding</keyword>
<dbReference type="PANTHER" id="PTHR35372">
    <property type="entry name" value="ATP BINDING PROTEIN-RELATED"/>
    <property type="match status" value="1"/>
</dbReference>
<dbReference type="InterPro" id="IPR036388">
    <property type="entry name" value="WH-like_DNA-bd_sf"/>
</dbReference>
<accession>A0A378MS80</accession>
<dbReference type="PROSITE" id="PS51206">
    <property type="entry name" value="SF3_HELICASE_1"/>
    <property type="match status" value="1"/>
</dbReference>
<evidence type="ECO:0000313" key="6">
    <source>
        <dbReference type="Proteomes" id="UP000254802"/>
    </source>
</evidence>
<dbReference type="InterPro" id="IPR014818">
    <property type="entry name" value="Phage/plasmid_primase_P4_C"/>
</dbReference>
<dbReference type="InterPro" id="IPR051620">
    <property type="entry name" value="ORF904-like_C"/>
</dbReference>
<dbReference type="AlphaFoldDB" id="A0A378MS80"/>